<evidence type="ECO:0000313" key="2">
    <source>
        <dbReference type="EMBL" id="SPC85484.1"/>
    </source>
</evidence>
<name>A0A2N9FFD9_FAGSY</name>
<feature type="compositionally biased region" description="Polar residues" evidence="1">
    <location>
        <begin position="328"/>
        <end position="342"/>
    </location>
</feature>
<feature type="region of interest" description="Disordered" evidence="1">
    <location>
        <begin position="323"/>
        <end position="344"/>
    </location>
</feature>
<dbReference type="EMBL" id="OIVN01000780">
    <property type="protein sequence ID" value="SPC85484.1"/>
    <property type="molecule type" value="Genomic_DNA"/>
</dbReference>
<protein>
    <submittedName>
        <fullName evidence="2">Uncharacterized protein</fullName>
    </submittedName>
</protein>
<sequence>MTRFLPARIFSVSVLGYDCCAVHLDLRANPSGVQMDIPRVEKDRTRTPIDVPFSPTRSTRLRLTISFRLRVLQRISRASIPYFTGRKRTRNEGVMSKTVKIGPTLSQILLSVVGKTAYLGGSVCMEIPSSPQRLGPRAENLKQEGYFSCNVQLLDRQELPRSSRNLDQKMTPWHKEHSNGLRSQDHILRTQARLYARHVPLENRVFLTRNKLIYKPGCVGKKTHSCTTRNSRIAKNLPGLAGIPIGKMSSNGPKTPRWPLFAGPYLTSPSSDSRKSGTLQKVFPTRNKLIREPGCVGKITTPATTWNSRFAKNIPRLTGIFAGRTHKNSSGTPTSGSRNSLVRTPIRANFIP</sequence>
<proteinExistence type="predicted"/>
<organism evidence="2">
    <name type="scientific">Fagus sylvatica</name>
    <name type="common">Beechnut</name>
    <dbReference type="NCBI Taxonomy" id="28930"/>
    <lineage>
        <taxon>Eukaryota</taxon>
        <taxon>Viridiplantae</taxon>
        <taxon>Streptophyta</taxon>
        <taxon>Embryophyta</taxon>
        <taxon>Tracheophyta</taxon>
        <taxon>Spermatophyta</taxon>
        <taxon>Magnoliopsida</taxon>
        <taxon>eudicotyledons</taxon>
        <taxon>Gunneridae</taxon>
        <taxon>Pentapetalae</taxon>
        <taxon>rosids</taxon>
        <taxon>fabids</taxon>
        <taxon>Fagales</taxon>
        <taxon>Fagaceae</taxon>
        <taxon>Fagus</taxon>
    </lineage>
</organism>
<gene>
    <name evidence="2" type="ORF">FSB_LOCUS13366</name>
</gene>
<accession>A0A2N9FFD9</accession>
<evidence type="ECO:0000256" key="1">
    <source>
        <dbReference type="SAM" id="MobiDB-lite"/>
    </source>
</evidence>
<dbReference type="AlphaFoldDB" id="A0A2N9FFD9"/>
<reference evidence="2" key="1">
    <citation type="submission" date="2018-02" db="EMBL/GenBank/DDBJ databases">
        <authorList>
            <person name="Cohen D.B."/>
            <person name="Kent A.D."/>
        </authorList>
    </citation>
    <scope>NUCLEOTIDE SEQUENCE</scope>
</reference>